<organism evidence="1 2">
    <name type="scientific">Sphagnum jensenii</name>
    <dbReference type="NCBI Taxonomy" id="128206"/>
    <lineage>
        <taxon>Eukaryota</taxon>
        <taxon>Viridiplantae</taxon>
        <taxon>Streptophyta</taxon>
        <taxon>Embryophyta</taxon>
        <taxon>Bryophyta</taxon>
        <taxon>Sphagnophytina</taxon>
        <taxon>Sphagnopsida</taxon>
        <taxon>Sphagnales</taxon>
        <taxon>Sphagnaceae</taxon>
        <taxon>Sphagnum</taxon>
    </lineage>
</organism>
<proteinExistence type="predicted"/>
<reference evidence="1 2" key="1">
    <citation type="submission" date="2024-02" db="EMBL/GenBank/DDBJ databases">
        <authorList>
            <consortium name="ELIXIR-Norway"/>
            <consortium name="Elixir Norway"/>
        </authorList>
    </citation>
    <scope>NUCLEOTIDE SEQUENCE [LARGE SCALE GENOMIC DNA]</scope>
</reference>
<gene>
    <name evidence="1" type="ORF">CSSPJE1EN1_LOCUS13199</name>
</gene>
<dbReference type="EMBL" id="OZ020097">
    <property type="protein sequence ID" value="CAK9267721.1"/>
    <property type="molecule type" value="Genomic_DNA"/>
</dbReference>
<accession>A0ABP0WNJ2</accession>
<name>A0ABP0WNJ2_9BRYO</name>
<evidence type="ECO:0000313" key="1">
    <source>
        <dbReference type="EMBL" id="CAK9267721.1"/>
    </source>
</evidence>
<evidence type="ECO:0000313" key="2">
    <source>
        <dbReference type="Proteomes" id="UP001497444"/>
    </source>
</evidence>
<sequence>MMAEIAAPLGDTSPMLWSQICMDIPEIDEAPVAQEEEAFTLVTTCEKVQISQHHHELAACNPKFLVNNMEEALDTQESIPEVVVMADIMEETLPSSDETSLQSRTVEHMMNVELWSQACMEIPAIPNTDQVAAVEGTIVNTHTNDVIEGAVIEHQVTDMEVTELELEVMLFENAEPGPVYELTKNLDDAPAIHNLEPEIMPQRSEEPPPRMVQDGRVEALGVLLAHGAS</sequence>
<dbReference type="Proteomes" id="UP001497444">
    <property type="component" value="Chromosome 2"/>
</dbReference>
<protein>
    <submittedName>
        <fullName evidence="1">Uncharacterized protein</fullName>
    </submittedName>
</protein>
<keyword evidence="2" id="KW-1185">Reference proteome</keyword>